<comment type="caution">
    <text evidence="3">The sequence shown here is derived from an EMBL/GenBank/DDBJ whole genome shotgun (WGS) entry which is preliminary data.</text>
</comment>
<evidence type="ECO:0000256" key="1">
    <source>
        <dbReference type="SAM" id="MobiDB-lite"/>
    </source>
</evidence>
<name>A0AA89AHX4_9ASTE</name>
<reference evidence="3" key="1">
    <citation type="submission" date="2022-12" db="EMBL/GenBank/DDBJ databases">
        <title>Draft genome assemblies for two species of Escallonia (Escalloniales).</title>
        <authorList>
            <person name="Chanderbali A."/>
            <person name="Dervinis C."/>
            <person name="Anghel I."/>
            <person name="Soltis D."/>
            <person name="Soltis P."/>
            <person name="Zapata F."/>
        </authorList>
    </citation>
    <scope>NUCLEOTIDE SEQUENCE</scope>
    <source>
        <strain evidence="3">UCBG64.0493</strain>
        <tissue evidence="3">Leaf</tissue>
    </source>
</reference>
<evidence type="ECO:0000313" key="4">
    <source>
        <dbReference type="Proteomes" id="UP001188597"/>
    </source>
</evidence>
<dbReference type="Proteomes" id="UP001188597">
    <property type="component" value="Unassembled WGS sequence"/>
</dbReference>
<dbReference type="GO" id="GO:0007165">
    <property type="term" value="P:signal transduction"/>
    <property type="evidence" value="ECO:0007669"/>
    <property type="project" value="InterPro"/>
</dbReference>
<gene>
    <name evidence="3" type="ORF">RJ639_022493</name>
</gene>
<dbReference type="AlphaFoldDB" id="A0AA89AHX4"/>
<dbReference type="Pfam" id="PF03822">
    <property type="entry name" value="NAF"/>
    <property type="match status" value="1"/>
</dbReference>
<protein>
    <recommendedName>
        <fullName evidence="2">NAF domain-containing protein</fullName>
    </recommendedName>
</protein>
<accession>A0AA89AHX4</accession>
<feature type="region of interest" description="Disordered" evidence="1">
    <location>
        <begin position="99"/>
        <end position="118"/>
    </location>
</feature>
<dbReference type="InterPro" id="IPR004041">
    <property type="entry name" value="NAF_dom"/>
</dbReference>
<organism evidence="3 4">
    <name type="scientific">Escallonia herrerae</name>
    <dbReference type="NCBI Taxonomy" id="1293975"/>
    <lineage>
        <taxon>Eukaryota</taxon>
        <taxon>Viridiplantae</taxon>
        <taxon>Streptophyta</taxon>
        <taxon>Embryophyta</taxon>
        <taxon>Tracheophyta</taxon>
        <taxon>Spermatophyta</taxon>
        <taxon>Magnoliopsida</taxon>
        <taxon>eudicotyledons</taxon>
        <taxon>Gunneridae</taxon>
        <taxon>Pentapetalae</taxon>
        <taxon>asterids</taxon>
        <taxon>campanulids</taxon>
        <taxon>Escalloniales</taxon>
        <taxon>Escalloniaceae</taxon>
        <taxon>Escallonia</taxon>
    </lineage>
</organism>
<evidence type="ECO:0000259" key="2">
    <source>
        <dbReference type="Pfam" id="PF03822"/>
    </source>
</evidence>
<sequence>MVNIQKDVCRNDYDMLSEKKVWPCLSTIVIRCRGQNTAMATTTTSINLEGVPQQTKAQERRFTFDQLMQHLHIEEKTRNRENESAKETIVKAHVVVDKDEKKNSGRHNQNKFLKPKNSYGFKRISSNPNAKNKECYNCHKIDLGEADVILGIKIIRSQHGIVDRKGLVTKSAQFDLSPLFEENKRVDLSPLFKENEREEKKEMRFVMARPTSYVISKLEEVAKAVKFGVRLQGLENGGRGNWAD</sequence>
<keyword evidence="4" id="KW-1185">Reference proteome</keyword>
<dbReference type="EMBL" id="JAVXUP010002639">
    <property type="protein sequence ID" value="KAK3002191.1"/>
    <property type="molecule type" value="Genomic_DNA"/>
</dbReference>
<dbReference type="Gene3D" id="3.30.310.80">
    <property type="entry name" value="Kinase associated domain 1, KA1"/>
    <property type="match status" value="1"/>
</dbReference>
<evidence type="ECO:0000313" key="3">
    <source>
        <dbReference type="EMBL" id="KAK3002191.1"/>
    </source>
</evidence>
<proteinExistence type="predicted"/>
<feature type="domain" description="NAF" evidence="2">
    <location>
        <begin position="186"/>
        <end position="230"/>
    </location>
</feature>